<dbReference type="Gene3D" id="3.40.50.300">
    <property type="entry name" value="P-loop containing nucleotide triphosphate hydrolases"/>
    <property type="match status" value="1"/>
</dbReference>
<gene>
    <name evidence="2" type="ORF">LCGC14_2442120</name>
</gene>
<accession>A0A0F9DVP8</accession>
<dbReference type="InterPro" id="IPR028979">
    <property type="entry name" value="Ser_kin/Pase_Hpr-like_N_sf"/>
</dbReference>
<dbReference type="AlphaFoldDB" id="A0A0F9DVP8"/>
<dbReference type="InterPro" id="IPR050500">
    <property type="entry name" value="Phos_Acetyltrans/Butyryltrans"/>
</dbReference>
<name>A0A0F9DVP8_9ZZZZ</name>
<dbReference type="CDD" id="cd03109">
    <property type="entry name" value="DTBS"/>
    <property type="match status" value="1"/>
</dbReference>
<dbReference type="Pfam" id="PF07085">
    <property type="entry name" value="DRTGG"/>
    <property type="match status" value="1"/>
</dbReference>
<feature type="domain" description="DRTGG" evidence="1">
    <location>
        <begin position="218"/>
        <end position="329"/>
    </location>
</feature>
<dbReference type="Gene3D" id="3.40.1390.20">
    <property type="entry name" value="HprK N-terminal domain-like"/>
    <property type="match status" value="1"/>
</dbReference>
<proteinExistence type="predicted"/>
<dbReference type="PANTHER" id="PTHR43356">
    <property type="entry name" value="PHOSPHATE ACETYLTRANSFERASE"/>
    <property type="match status" value="1"/>
</dbReference>
<dbReference type="Pfam" id="PF13500">
    <property type="entry name" value="AAA_26"/>
    <property type="match status" value="1"/>
</dbReference>
<dbReference type="PANTHER" id="PTHR43356:SF2">
    <property type="entry name" value="PHOSPHATE ACETYLTRANSFERASE"/>
    <property type="match status" value="1"/>
</dbReference>
<dbReference type="SUPFAM" id="SSF75138">
    <property type="entry name" value="HprK N-terminal domain-like"/>
    <property type="match status" value="1"/>
</dbReference>
<sequence length="364" mass="40717">MKKLFVAATRQDDGKSTLCLGLLQALRRRIPRVGFMKPVGQHYVKRDGCEIDEDVVLMRDVCQIEDNLVDMNPIVVKRGFTEEYIERGDRNRLVQKIQSSFDRISRGKELILIEGTGHAGVGAVIDLSNASVAKLLGAKVLILSVGGIGRPIDEITLNKSVFDQEGVGVLGVVINKVRPEKYDKIKRITQKSLTNKGINLLGVIPFEKRLTYPTMRQIQEACGASIFCGEKHLEKKILNILVGAMEPYHALEYILPHSLVIVPGDREDIILAVIAGNKLEIEDGFEISGMILTGGLKPHRGILKLVKNCDFPVLLSTDNTYNTAKKVHERRVKIRSSDKDKIEEAERLVTRYVDIDMLMQHISE</sequence>
<dbReference type="InterPro" id="IPR027417">
    <property type="entry name" value="P-loop_NTPase"/>
</dbReference>
<comment type="caution">
    <text evidence="2">The sequence shown here is derived from an EMBL/GenBank/DDBJ whole genome shotgun (WGS) entry which is preliminary data.</text>
</comment>
<evidence type="ECO:0000259" key="1">
    <source>
        <dbReference type="Pfam" id="PF07085"/>
    </source>
</evidence>
<dbReference type="EMBL" id="LAZR01037606">
    <property type="protein sequence ID" value="KKL21771.1"/>
    <property type="molecule type" value="Genomic_DNA"/>
</dbReference>
<organism evidence="2">
    <name type="scientific">marine sediment metagenome</name>
    <dbReference type="NCBI Taxonomy" id="412755"/>
    <lineage>
        <taxon>unclassified sequences</taxon>
        <taxon>metagenomes</taxon>
        <taxon>ecological metagenomes</taxon>
    </lineage>
</organism>
<dbReference type="InterPro" id="IPR010766">
    <property type="entry name" value="DRTGG"/>
</dbReference>
<dbReference type="SUPFAM" id="SSF52540">
    <property type="entry name" value="P-loop containing nucleoside triphosphate hydrolases"/>
    <property type="match status" value="1"/>
</dbReference>
<protein>
    <recommendedName>
        <fullName evidence="1">DRTGG domain-containing protein</fullName>
    </recommendedName>
</protein>
<reference evidence="2" key="1">
    <citation type="journal article" date="2015" name="Nature">
        <title>Complex archaea that bridge the gap between prokaryotes and eukaryotes.</title>
        <authorList>
            <person name="Spang A."/>
            <person name="Saw J.H."/>
            <person name="Jorgensen S.L."/>
            <person name="Zaremba-Niedzwiedzka K."/>
            <person name="Martijn J."/>
            <person name="Lind A.E."/>
            <person name="van Eijk R."/>
            <person name="Schleper C."/>
            <person name="Guy L."/>
            <person name="Ettema T.J."/>
        </authorList>
    </citation>
    <scope>NUCLEOTIDE SEQUENCE</scope>
</reference>
<evidence type="ECO:0000313" key="2">
    <source>
        <dbReference type="EMBL" id="KKL21771.1"/>
    </source>
</evidence>